<dbReference type="InterPro" id="IPR019350">
    <property type="entry name" value="RNA_pol_I-sp_TIF_RRN6-like"/>
</dbReference>
<dbReference type="GO" id="GO:0042790">
    <property type="term" value="P:nucleolar large rRNA transcription by RNA polymerase I"/>
    <property type="evidence" value="ECO:0007669"/>
    <property type="project" value="TreeGrafter"/>
</dbReference>
<evidence type="ECO:0000259" key="3">
    <source>
        <dbReference type="Pfam" id="PF20639"/>
    </source>
</evidence>
<feature type="compositionally biased region" description="Basic residues" evidence="1">
    <location>
        <begin position="952"/>
        <end position="969"/>
    </location>
</feature>
<feature type="compositionally biased region" description="Polar residues" evidence="1">
    <location>
        <begin position="923"/>
        <end position="939"/>
    </location>
</feature>
<dbReference type="GO" id="GO:0001179">
    <property type="term" value="F:RNA polymerase I general transcription initiation factor binding"/>
    <property type="evidence" value="ECO:0007669"/>
    <property type="project" value="TreeGrafter"/>
</dbReference>
<proteinExistence type="predicted"/>
<dbReference type="Pfam" id="PF20639">
    <property type="entry name" value="Rrn6_K-rich"/>
    <property type="match status" value="1"/>
</dbReference>
<dbReference type="PANTHER" id="PTHR28221:SF2">
    <property type="entry name" value="RNA POLYMERASE I-SPECIFIC TRANSCRIPTION INITIATION FACTOR RRN6"/>
    <property type="match status" value="1"/>
</dbReference>
<feature type="domain" description="RRN6 beta-propeller" evidence="2">
    <location>
        <begin position="101"/>
        <end position="473"/>
    </location>
</feature>
<dbReference type="EMBL" id="DS995904">
    <property type="protein sequence ID" value="EEA20790.1"/>
    <property type="molecule type" value="Genomic_DNA"/>
</dbReference>
<evidence type="ECO:0008006" key="7">
    <source>
        <dbReference type="Google" id="ProtNLM"/>
    </source>
</evidence>
<dbReference type="HOGENOM" id="CLU_005807_0_0_1"/>
<feature type="domain" description="RRN6 K-rich C-terminal" evidence="3">
    <location>
        <begin position="839"/>
        <end position="969"/>
    </location>
</feature>
<evidence type="ECO:0000313" key="5">
    <source>
        <dbReference type="EMBL" id="EEA20790.1"/>
    </source>
</evidence>
<reference evidence="6" key="1">
    <citation type="journal article" date="2015" name="Genome Announc.">
        <title>Genome sequence of the AIDS-associated pathogen Penicillium marneffei (ATCC18224) and its near taxonomic relative Talaromyces stipitatus (ATCC10500).</title>
        <authorList>
            <person name="Nierman W.C."/>
            <person name="Fedorova-Abrams N.D."/>
            <person name="Andrianopoulos A."/>
        </authorList>
    </citation>
    <scope>NUCLEOTIDE SEQUENCE [LARGE SCALE GENOMIC DNA]</scope>
    <source>
        <strain evidence="6">ATCC 18224 / CBS 334.59 / QM 7333</strain>
    </source>
</reference>
<feature type="compositionally biased region" description="Low complexity" evidence="1">
    <location>
        <begin position="888"/>
        <end position="900"/>
    </location>
</feature>
<name>B6QRE4_TALMQ</name>
<feature type="compositionally biased region" description="Basic residues" evidence="1">
    <location>
        <begin position="873"/>
        <end position="887"/>
    </location>
</feature>
<protein>
    <recommendedName>
        <fullName evidence="7">RNA polymerase I-specific transcription initiation factor RRN6-like</fullName>
    </recommendedName>
</protein>
<feature type="domain" description="RRN6 helical bundle" evidence="4">
    <location>
        <begin position="575"/>
        <end position="766"/>
    </location>
</feature>
<dbReference type="STRING" id="441960.B6QRE4"/>
<dbReference type="Proteomes" id="UP000001294">
    <property type="component" value="Unassembled WGS sequence"/>
</dbReference>
<dbReference type="AlphaFoldDB" id="B6QRE4"/>
<dbReference type="Pfam" id="PF10214">
    <property type="entry name" value="Rrn6_beta-prop"/>
    <property type="match status" value="1"/>
</dbReference>
<evidence type="ECO:0000259" key="4">
    <source>
        <dbReference type="Pfam" id="PF20640"/>
    </source>
</evidence>
<keyword evidence="6" id="KW-1185">Reference proteome</keyword>
<evidence type="ECO:0000313" key="6">
    <source>
        <dbReference type="Proteomes" id="UP000001294"/>
    </source>
</evidence>
<organism evidence="5 6">
    <name type="scientific">Talaromyces marneffei (strain ATCC 18224 / CBS 334.59 / QM 7333)</name>
    <name type="common">Penicillium marneffei</name>
    <dbReference type="NCBI Taxonomy" id="441960"/>
    <lineage>
        <taxon>Eukaryota</taxon>
        <taxon>Fungi</taxon>
        <taxon>Dikarya</taxon>
        <taxon>Ascomycota</taxon>
        <taxon>Pezizomycotina</taxon>
        <taxon>Eurotiomycetes</taxon>
        <taxon>Eurotiomycetidae</taxon>
        <taxon>Eurotiales</taxon>
        <taxon>Trichocomaceae</taxon>
        <taxon>Talaromyces</taxon>
        <taxon>Talaromyces sect. Talaromyces</taxon>
    </lineage>
</organism>
<dbReference type="GO" id="GO:0070860">
    <property type="term" value="C:RNA polymerase I core factor complex"/>
    <property type="evidence" value="ECO:0007669"/>
    <property type="project" value="TreeGrafter"/>
</dbReference>
<dbReference type="Pfam" id="PF20640">
    <property type="entry name" value="Rrn6_HB"/>
    <property type="match status" value="1"/>
</dbReference>
<evidence type="ECO:0000259" key="2">
    <source>
        <dbReference type="Pfam" id="PF10214"/>
    </source>
</evidence>
<accession>B6QRE4</accession>
<dbReference type="PANTHER" id="PTHR28221">
    <property type="entry name" value="RNA POLYMERASE I-SPECIFIC TRANSCRIPTION INITIATION FACTOR RRN6"/>
    <property type="match status" value="1"/>
</dbReference>
<dbReference type="InterPro" id="IPR048536">
    <property type="entry name" value="Rrn6_K-rich"/>
</dbReference>
<evidence type="ECO:0000256" key="1">
    <source>
        <dbReference type="SAM" id="MobiDB-lite"/>
    </source>
</evidence>
<gene>
    <name evidence="5" type="ORF">PMAA_046120</name>
</gene>
<dbReference type="VEuPathDB" id="FungiDB:PMAA_046120"/>
<dbReference type="InterPro" id="IPR048535">
    <property type="entry name" value="RRN6_beta-prop"/>
</dbReference>
<sequence>MDDHTYGLAIQYGNPGPATYSSANQEWHFARRFRPSQIISYTGYEKQVVAPSAVELPVIRKKDKDTNALLEDYPELISIASSFAREEELSQTIQEAESQFNPQISSVLGFGNAQLSEQVRIRRGRMRTVPIAAFASGQNQNVLSLRLIEAERVVTNLEQDAAFRVPTIGCSRAVDWICNETPIRQIKFADSIENPGDLLAVRLLSSTAIFQPVYHREAQLIDPPELSGLAYSRPQVSHIDPCLVAEIDVSQTGGFTHVDVTFNPWYLKQFAIVDERGHWSIWQLQNIVRLDNGVAPELLHSDFLPCDAADDKGESLTDEVKYDTWGRLEWVRDVNTFIVCGRRNAMLYVLEGTTATSYRIELNWQSSTEWILDVKTCSSQNSLGFILTTTRILCFDFKLADQETQPIRPQFAWLHDRDADDLTLRLTSLTIAEEYYLLLYSRLDSCILVFQVPVDGYEDGIYSMSDPFFIYVPSRPNANGLNTIRYESPIKQILVKEVEQQIYLSNRVTLEHCPRFIKLFMVDGTMAIHEYLYSKPSGLSSADELKVGREALLLSAVSLLSNKKKRKGDRETTVEPSDNDDVDDINRMPLYLSKPIETRPARVSVDFTKIYSLLSRGDSQHLVRPSVSLPEYQSFRDYVEHLIIAVTNSAEEGHSFVHTMLDIIDNPPVLFDIDDSSHELDWFRSRFLPMEPSAETALCFLPLNVSPERSHEQANVIRSFQPFGVLILYEKLVRDWLFKLPRNLPSWIRISKEKLIRQVSIELSLAGTVQIDIPIPDSVSIVSSQPSLPGRRSSTVSQRDSVNGVADFSKEHNMVTHALLDLKTVSPPSMSILLGGATQDILSLWNVGGDPDFFDLERALEAETGERDFGSRSRSRSAQRTRTRSRSRANSASGRSIRSSPVVPSMKFSGSQPQFDSARLPIRSSQFLPSSQITDSMPMTQAERGVFGSRQAGKKSNVKARKKKRAAGF</sequence>
<dbReference type="InterPro" id="IPR048537">
    <property type="entry name" value="RRN6_HB"/>
</dbReference>
<dbReference type="OrthoDB" id="4090074at2759"/>
<feature type="region of interest" description="Disordered" evidence="1">
    <location>
        <begin position="864"/>
        <end position="969"/>
    </location>
</feature>
<dbReference type="PhylomeDB" id="B6QRE4"/>
<dbReference type="GO" id="GO:0001163">
    <property type="term" value="F:RNA polymerase I transcription regulatory region sequence-specific DNA binding"/>
    <property type="evidence" value="ECO:0007669"/>
    <property type="project" value="TreeGrafter"/>
</dbReference>